<dbReference type="InterPro" id="IPR005665">
    <property type="entry name" value="SecF_bac"/>
</dbReference>
<evidence type="ECO:0000259" key="10">
    <source>
        <dbReference type="Pfam" id="PF02355"/>
    </source>
</evidence>
<dbReference type="Proteomes" id="UP001519271">
    <property type="component" value="Unassembled WGS sequence"/>
</dbReference>
<dbReference type="Pfam" id="PF07549">
    <property type="entry name" value="Sec_GG"/>
    <property type="match status" value="1"/>
</dbReference>
<dbReference type="RefSeq" id="WP_209458402.1">
    <property type="nucleotide sequence ID" value="NZ_JAGGKC010000003.1"/>
</dbReference>
<evidence type="ECO:0000256" key="2">
    <source>
        <dbReference type="ARBA" id="ARBA00022448"/>
    </source>
</evidence>
<sequence length="303" mass="33070">MRKTNFKIVGKWRIWFTFSMAIIILGLGFMATKGLNMGIDFAGGTSVVIEMGSDFNKADVDAVVKKYDTNAVSSKVNGTQLELRSQSLDTENTANLVAELKTAYKLSENPVISESTIGAAIGAEQTSGGIKAVLIASLLMLIYISFRFRFNFALAAIIALLHDILITLSVYAIFQIPLNTPFIAAVLTILGYSINDTIVIFDRIRENLKSNKHKTPEAVADQSINQSITRSINTLATTLFTIVAVYVFVPAVRDFALPITIGIISGGYSSTFIASPVWTMLEKKMIEKHTAKKKAPFKAAKAK</sequence>
<evidence type="ECO:0000256" key="3">
    <source>
        <dbReference type="ARBA" id="ARBA00022475"/>
    </source>
</evidence>
<keyword evidence="4 9" id="KW-0812">Transmembrane</keyword>
<evidence type="ECO:0000256" key="6">
    <source>
        <dbReference type="ARBA" id="ARBA00022989"/>
    </source>
</evidence>
<evidence type="ECO:0000256" key="1">
    <source>
        <dbReference type="ARBA" id="ARBA00004651"/>
    </source>
</evidence>
<feature type="transmembrane region" description="Helical" evidence="9">
    <location>
        <begin position="128"/>
        <end position="146"/>
    </location>
</feature>
<proteinExistence type="inferred from homology"/>
<comment type="similarity">
    <text evidence="9">Belongs to the SecD/SecF family. SecF subfamily.</text>
</comment>
<dbReference type="PRINTS" id="PR01755">
    <property type="entry name" value="SECFTRNLCASE"/>
</dbReference>
<comment type="subcellular location">
    <subcellularLocation>
        <location evidence="1 9">Cell membrane</location>
        <topology evidence="1 9">Multi-pass membrane protein</topology>
    </subcellularLocation>
</comment>
<dbReference type="NCBIfam" id="TIGR00916">
    <property type="entry name" value="2A0604s01"/>
    <property type="match status" value="1"/>
</dbReference>
<dbReference type="Pfam" id="PF02355">
    <property type="entry name" value="SecD_SecF_C"/>
    <property type="match status" value="1"/>
</dbReference>
<keyword evidence="3 9" id="KW-1003">Cell membrane</keyword>
<evidence type="ECO:0000256" key="4">
    <source>
        <dbReference type="ARBA" id="ARBA00022692"/>
    </source>
</evidence>
<protein>
    <recommendedName>
        <fullName evidence="9">Protein-export membrane protein SecF</fullName>
    </recommendedName>
</protein>
<evidence type="ECO:0000256" key="9">
    <source>
        <dbReference type="HAMAP-Rule" id="MF_01464"/>
    </source>
</evidence>
<evidence type="ECO:0000313" key="12">
    <source>
        <dbReference type="Proteomes" id="UP001519271"/>
    </source>
</evidence>
<evidence type="ECO:0000313" key="11">
    <source>
        <dbReference type="EMBL" id="MBP1918166.1"/>
    </source>
</evidence>
<reference evidence="11 12" key="1">
    <citation type="submission" date="2021-03" db="EMBL/GenBank/DDBJ databases">
        <title>Genomic Encyclopedia of Type Strains, Phase IV (KMG-IV): sequencing the most valuable type-strain genomes for metagenomic binning, comparative biology and taxonomic classification.</title>
        <authorList>
            <person name="Goeker M."/>
        </authorList>
    </citation>
    <scope>NUCLEOTIDE SEQUENCE [LARGE SCALE GENOMIC DNA]</scope>
    <source>
        <strain evidence="11 12">DSM 6139</strain>
    </source>
</reference>
<keyword evidence="6 9" id="KW-1133">Transmembrane helix</keyword>
<keyword evidence="2 9" id="KW-0813">Transport</keyword>
<dbReference type="InterPro" id="IPR022645">
    <property type="entry name" value="SecD/SecF_bac"/>
</dbReference>
<dbReference type="InterPro" id="IPR048634">
    <property type="entry name" value="SecD_SecF_C"/>
</dbReference>
<accession>A0ABS4G0T8</accession>
<keyword evidence="8 9" id="KW-0472">Membrane</keyword>
<feature type="transmembrane region" description="Helical" evidence="9">
    <location>
        <begin position="232"/>
        <end position="249"/>
    </location>
</feature>
<comment type="function">
    <text evidence="9">Part of the Sec protein translocase complex. Interacts with the SecYEG preprotein conducting channel. SecDF uses the proton motive force (PMF) to complete protein translocation after the ATP-dependent function of SecA.</text>
</comment>
<name>A0ABS4G0T8_9CLOT</name>
<gene>
    <name evidence="9" type="primary">secF</name>
    <name evidence="11" type="ORF">J2Z34_000637</name>
</gene>
<feature type="transmembrane region" description="Helical" evidence="9">
    <location>
        <begin position="255"/>
        <end position="278"/>
    </location>
</feature>
<evidence type="ECO:0000256" key="8">
    <source>
        <dbReference type="ARBA" id="ARBA00023136"/>
    </source>
</evidence>
<dbReference type="HAMAP" id="MF_01464_B">
    <property type="entry name" value="SecF_B"/>
    <property type="match status" value="1"/>
</dbReference>
<comment type="subunit">
    <text evidence="9">Forms a complex with SecD. Part of the essential Sec protein translocation apparatus which comprises SecA, SecYEG and auxiliary proteins SecDF. Other proteins may also be involved.</text>
</comment>
<keyword evidence="12" id="KW-1185">Reference proteome</keyword>
<dbReference type="SUPFAM" id="SSF82866">
    <property type="entry name" value="Multidrug efflux transporter AcrB transmembrane domain"/>
    <property type="match status" value="1"/>
</dbReference>
<dbReference type="InterPro" id="IPR055344">
    <property type="entry name" value="SecD_SecF_C_bact"/>
</dbReference>
<evidence type="ECO:0000256" key="5">
    <source>
        <dbReference type="ARBA" id="ARBA00022927"/>
    </source>
</evidence>
<dbReference type="NCBIfam" id="TIGR00966">
    <property type="entry name" value="transloc_SecF"/>
    <property type="match status" value="1"/>
</dbReference>
<feature type="transmembrane region" description="Helical" evidence="9">
    <location>
        <begin position="153"/>
        <end position="174"/>
    </location>
</feature>
<dbReference type="InterPro" id="IPR022813">
    <property type="entry name" value="SecD/SecF_arch_bac"/>
</dbReference>
<dbReference type="PANTHER" id="PTHR30081">
    <property type="entry name" value="PROTEIN-EXPORT MEMBRANE PROTEIN SEC"/>
    <property type="match status" value="1"/>
</dbReference>
<keyword evidence="7 9" id="KW-0811">Translocation</keyword>
<dbReference type="Gene3D" id="1.20.1640.10">
    <property type="entry name" value="Multidrug efflux transporter AcrB transmembrane domain"/>
    <property type="match status" value="1"/>
</dbReference>
<feature type="domain" description="Protein export membrane protein SecD/SecF C-terminal" evidence="10">
    <location>
        <begin position="108"/>
        <end position="283"/>
    </location>
</feature>
<dbReference type="PANTHER" id="PTHR30081:SF8">
    <property type="entry name" value="PROTEIN TRANSLOCASE SUBUNIT SECF"/>
    <property type="match status" value="1"/>
</dbReference>
<evidence type="ECO:0000256" key="7">
    <source>
        <dbReference type="ARBA" id="ARBA00023010"/>
    </source>
</evidence>
<dbReference type="EMBL" id="JAGGKC010000003">
    <property type="protein sequence ID" value="MBP1918166.1"/>
    <property type="molecule type" value="Genomic_DNA"/>
</dbReference>
<organism evidence="11 12">
    <name type="scientific">Youngiibacter multivorans</name>
    <dbReference type="NCBI Taxonomy" id="937251"/>
    <lineage>
        <taxon>Bacteria</taxon>
        <taxon>Bacillati</taxon>
        <taxon>Bacillota</taxon>
        <taxon>Clostridia</taxon>
        <taxon>Eubacteriales</taxon>
        <taxon>Clostridiaceae</taxon>
        <taxon>Youngiibacter</taxon>
    </lineage>
</organism>
<keyword evidence="5 9" id="KW-0653">Protein transport</keyword>
<dbReference type="InterPro" id="IPR022646">
    <property type="entry name" value="SecD/SecF_CS"/>
</dbReference>
<feature type="transmembrane region" description="Helical" evidence="9">
    <location>
        <begin position="12"/>
        <end position="31"/>
    </location>
</feature>
<comment type="caution">
    <text evidence="11">The sequence shown here is derived from an EMBL/GenBank/DDBJ whole genome shotgun (WGS) entry which is preliminary data.</text>
</comment>
<feature type="transmembrane region" description="Helical" evidence="9">
    <location>
        <begin position="180"/>
        <end position="201"/>
    </location>
</feature>